<feature type="domain" description="Gamma tubulin complex component C-terminal" evidence="10">
    <location>
        <begin position="1103"/>
        <end position="1405"/>
    </location>
</feature>
<evidence type="ECO:0000259" key="10">
    <source>
        <dbReference type="Pfam" id="PF04130"/>
    </source>
</evidence>
<feature type="compositionally biased region" description="Basic and acidic residues" evidence="8">
    <location>
        <begin position="709"/>
        <end position="752"/>
    </location>
</feature>
<dbReference type="InterPro" id="IPR041470">
    <property type="entry name" value="GCP_N"/>
</dbReference>
<comment type="similarity">
    <text evidence="2">Belongs to the phosducin family.</text>
</comment>
<feature type="region of interest" description="Disordered" evidence="8">
    <location>
        <begin position="89"/>
        <end position="128"/>
    </location>
</feature>
<dbReference type="Pfam" id="PF02114">
    <property type="entry name" value="Phosducin"/>
    <property type="match status" value="1"/>
</dbReference>
<organism evidence="12 13">
    <name type="scientific">Drosophila gunungcola</name>
    <name type="common">fruit fly</name>
    <dbReference type="NCBI Taxonomy" id="103775"/>
    <lineage>
        <taxon>Eukaryota</taxon>
        <taxon>Metazoa</taxon>
        <taxon>Ecdysozoa</taxon>
        <taxon>Arthropoda</taxon>
        <taxon>Hexapoda</taxon>
        <taxon>Insecta</taxon>
        <taxon>Pterygota</taxon>
        <taxon>Neoptera</taxon>
        <taxon>Endopterygota</taxon>
        <taxon>Diptera</taxon>
        <taxon>Brachycera</taxon>
        <taxon>Muscomorpha</taxon>
        <taxon>Ephydroidea</taxon>
        <taxon>Drosophilidae</taxon>
        <taxon>Drosophila</taxon>
        <taxon>Sophophora</taxon>
    </lineage>
</organism>
<reference evidence="12" key="1">
    <citation type="journal article" date="2023" name="Genome Biol. Evol.">
        <title>Long-read-based Genome Assembly of Drosophila gunungcola Reveals Fewer Chemosensory Genes in Flower-breeding Species.</title>
        <authorList>
            <person name="Negi A."/>
            <person name="Liao B.Y."/>
            <person name="Yeh S.D."/>
        </authorList>
    </citation>
    <scope>NUCLEOTIDE SEQUENCE</scope>
    <source>
        <strain evidence="12">Sukarami</strain>
    </source>
</reference>
<evidence type="ECO:0000256" key="5">
    <source>
        <dbReference type="ARBA" id="ARBA00022701"/>
    </source>
</evidence>
<proteinExistence type="inferred from homology"/>
<feature type="region of interest" description="Disordered" evidence="8">
    <location>
        <begin position="211"/>
        <end position="242"/>
    </location>
</feature>
<comment type="caution">
    <text evidence="12">The sequence shown here is derived from an EMBL/GenBank/DDBJ whole genome shotgun (WGS) entry which is preliminary data.</text>
</comment>
<sequence>MASVAECSHSVFDMVTHLATLLASEEQAPNRPTAASVARMRSKIYEDLLRTGTMSSQDKLELLRQVSSEVAKNPKRRDSLNRFQNLLAGKDEAHPHETKNDPGISLLPEQVGKNTPEPEKGAENHYKPGLKLYKPGILKLHELPDRLPREPVNPKALKSPDQMGRVLKPLHLQPHSDLLLTNLKAPTPEKPRAGINLSLLTFSGLAETMTRMRESREQPMQPPPRLPVLKKKSPPAPPDPPFVAQPGPQKYFISDQMMTNELKLSQNKDLVLYYIGEAALIDHLKKAAAGIQSETFLSSPEDELVLVFRPNTTLRTVLPEILADFVDPFLRSGCAFRRLSARTRWNRNTMARLERPLNRAMRNILVDFLSTNREFLLSQAAENLSQLLINCRPAMRLLHQLENVFESEPKLNLDSGVSGPFLLRCVWLAIDTCGNSDFLQVLIYLLRCISQTYFVQLQRWIHQGELDEAVNEIFISRSLNTSPALVKECSKEFFDRGYHVVNEAIPEFLYGCEQDILQCGKYNQVLKAYNAQHPVFDVEYPGIVVCLTEQQLKGMRRNLADRYAVIYQRFGWCSMQSIFEERKATKSSFANLMKERTRSHLVAWEEEQREILSKANAQKKLMYDQVNAEQEIQQQSRLDKRREEIVNELAFQRESERVEDNRLEREKLELQKQVSQLAAELIEKDHQEETSPDQSTYSDLSFASCAEGPDFRPESESDHDDARTDKVKEAPTEQMKPSDAESKHPKNKESPKLPETVLQSPIDVKPEQPGVVESQPLCSNVVQFQRSHSDVLNSNEQLTSQTEFDRNRQHILSSDQFQECYAKVHISQSESDKTATTSSTSGLHANLPPDINANLNRLESEELSDMQRNRLRNEHHDGFSSFNSTESEHTHRWRRQTDSNTERARNRRRVLDSEFGIAQTEKDFEEKALPCLANTERGLHRRRALESKLRSTVREDKDSPFLPLELNKLHVEVPLAVLTPMSTTSDVDIFGLSPRETVDNDAANNNNISETKEGSYSESLQPELVVAKPTKALPDILKPTFHLPTYFGMERAKEKAVLTVPEPYNPLTARRCLHLSVMAPVNAHYALLRNEVLRIFQELRIYEHFRKLRNFFFLLDGQFGTLLTSDILRRIRAGIDPKSLCQKGILDTMLTNALAGCSADETTVSQNLSLHCNNIPDTLNFLSLEATSMLTLHCNVDWPLNLVISPETVAKYGQIFGYLLKLRHVNFVLEGSYEHLQQLGKLLGPELRTCPHFRHLQMVRHKLSHFMTSFQTHLVAKALQSTWNSFKEELSTVDSIEGLYKQHAAYLKRVAFLAFLNRRSAKVKETIDNILVIILRFCKVIQSQSFIMDQENHFVHPRFKRLLQEEAEFEKFMQYLIYLGNKAASSGYQEEIGDLICIINFNNYYKDPNEDTEWNDVLRAKGIIGPKAKEAEITEDQIQKLMDDAIQRRTDLPLNEGQRGKPIDDMSLDELDELEDSEDEAVLEQYRQRRIAEMRATAEKARFGSVREISGQDYVNEVTKAGEGIWVVLHLYANGVPLCALIHHHMQQLAVRFPQTKFLRSVATTCITNFPDKNLPTIFIYHEGSMRKQFIGPLELRGDKLTADELEFMLGQAGAVPTEITEDPRPQIRDKMLADLEDKSADFY</sequence>
<comment type="similarity">
    <text evidence="3">Belongs to the TUBGCP family.</text>
</comment>
<dbReference type="GO" id="GO:0005737">
    <property type="term" value="C:cytoplasm"/>
    <property type="evidence" value="ECO:0007669"/>
    <property type="project" value="TreeGrafter"/>
</dbReference>
<dbReference type="InterPro" id="IPR036249">
    <property type="entry name" value="Thioredoxin-like_sf"/>
</dbReference>
<dbReference type="Proteomes" id="UP001059596">
    <property type="component" value="Unassembled WGS sequence"/>
</dbReference>
<keyword evidence="13" id="KW-1185">Reference proteome</keyword>
<feature type="compositionally biased region" description="Basic and acidic residues" evidence="8">
    <location>
        <begin position="89"/>
        <end position="100"/>
    </location>
</feature>
<dbReference type="CDD" id="cd02988">
    <property type="entry name" value="Phd_like_VIAF"/>
    <property type="match status" value="1"/>
</dbReference>
<feature type="compositionally biased region" description="Polar residues" evidence="8">
    <location>
        <begin position="692"/>
        <end position="701"/>
    </location>
</feature>
<gene>
    <name evidence="12" type="ORF">M5D96_006690</name>
</gene>
<evidence type="ECO:0000256" key="2">
    <source>
        <dbReference type="ARBA" id="ARBA00009686"/>
    </source>
</evidence>
<evidence type="ECO:0000259" key="11">
    <source>
        <dbReference type="Pfam" id="PF17681"/>
    </source>
</evidence>
<dbReference type="Pfam" id="PF04130">
    <property type="entry name" value="GCP_C_terminal"/>
    <property type="match status" value="1"/>
</dbReference>
<feature type="domain" description="Phosducin" evidence="9">
    <location>
        <begin position="1464"/>
        <end position="1618"/>
    </location>
</feature>
<evidence type="ECO:0008006" key="14">
    <source>
        <dbReference type="Google" id="ProtNLM"/>
    </source>
</evidence>
<evidence type="ECO:0000256" key="3">
    <source>
        <dbReference type="ARBA" id="ARBA00010337"/>
    </source>
</evidence>
<evidence type="ECO:0000256" key="8">
    <source>
        <dbReference type="SAM" id="MobiDB-lite"/>
    </source>
</evidence>
<keyword evidence="6" id="KW-0206">Cytoskeleton</keyword>
<evidence type="ECO:0000313" key="12">
    <source>
        <dbReference type="EMBL" id="KAI8040747.1"/>
    </source>
</evidence>
<evidence type="ECO:0000313" key="13">
    <source>
        <dbReference type="Proteomes" id="UP001059596"/>
    </source>
</evidence>
<keyword evidence="4" id="KW-0963">Cytoplasm</keyword>
<dbReference type="InterPro" id="IPR051498">
    <property type="entry name" value="Phosducin-like_chap/apop_reg"/>
</dbReference>
<dbReference type="GO" id="GO:0005874">
    <property type="term" value="C:microtubule"/>
    <property type="evidence" value="ECO:0007669"/>
    <property type="project" value="UniProtKB-KW"/>
</dbReference>
<evidence type="ECO:0000256" key="1">
    <source>
        <dbReference type="ARBA" id="ARBA00004245"/>
    </source>
</evidence>
<dbReference type="Gene3D" id="3.40.30.10">
    <property type="entry name" value="Glutaredoxin"/>
    <property type="match status" value="1"/>
</dbReference>
<feature type="compositionally biased region" description="Polar residues" evidence="8">
    <location>
        <begin position="828"/>
        <end position="843"/>
    </location>
</feature>
<keyword evidence="7" id="KW-0175">Coiled coil</keyword>
<feature type="coiled-coil region" evidence="7">
    <location>
        <begin position="651"/>
        <end position="680"/>
    </location>
</feature>
<dbReference type="Gene3D" id="1.20.120.1900">
    <property type="entry name" value="Gamma-tubulin complex, C-terminal domain"/>
    <property type="match status" value="1"/>
</dbReference>
<accession>A0A9Q0BQD5</accession>
<feature type="region of interest" description="Disordered" evidence="8">
    <location>
        <begin position="685"/>
        <end position="759"/>
    </location>
</feature>
<dbReference type="InterPro" id="IPR024253">
    <property type="entry name" value="Phosducin_thioredoxin-like_dom"/>
</dbReference>
<dbReference type="Pfam" id="PF17681">
    <property type="entry name" value="GCP_N_terminal"/>
    <property type="match status" value="1"/>
</dbReference>
<name>A0A9Q0BQD5_9MUSC</name>
<dbReference type="GO" id="GO:0006457">
    <property type="term" value="P:protein folding"/>
    <property type="evidence" value="ECO:0007669"/>
    <property type="project" value="TreeGrafter"/>
</dbReference>
<dbReference type="PANTHER" id="PTHR45809:SF3">
    <property type="entry name" value="VIRAL IAP-ASSOCIATED FACTOR HOMOLOG"/>
    <property type="match status" value="1"/>
</dbReference>
<evidence type="ECO:0000256" key="4">
    <source>
        <dbReference type="ARBA" id="ARBA00022490"/>
    </source>
</evidence>
<feature type="compositionally biased region" description="Basic and acidic residues" evidence="8">
    <location>
        <begin position="116"/>
        <end position="126"/>
    </location>
</feature>
<dbReference type="GO" id="GO:0043015">
    <property type="term" value="F:gamma-tubulin binding"/>
    <property type="evidence" value="ECO:0007669"/>
    <property type="project" value="InterPro"/>
</dbReference>
<dbReference type="InterPro" id="IPR040457">
    <property type="entry name" value="GCP_C"/>
</dbReference>
<dbReference type="InterPro" id="IPR042241">
    <property type="entry name" value="GCP_C_sf"/>
</dbReference>
<feature type="compositionally biased region" description="Basic and acidic residues" evidence="8">
    <location>
        <begin position="886"/>
        <end position="904"/>
    </location>
</feature>
<dbReference type="EMBL" id="JAMKOV010000004">
    <property type="protein sequence ID" value="KAI8040747.1"/>
    <property type="molecule type" value="Genomic_DNA"/>
</dbReference>
<feature type="domain" description="Gamma tubulin complex component protein N-terminal" evidence="11">
    <location>
        <begin position="288"/>
        <end position="532"/>
    </location>
</feature>
<feature type="region of interest" description="Disordered" evidence="8">
    <location>
        <begin position="828"/>
        <end position="851"/>
    </location>
</feature>
<evidence type="ECO:0000259" key="9">
    <source>
        <dbReference type="Pfam" id="PF02114"/>
    </source>
</evidence>
<evidence type="ECO:0000256" key="7">
    <source>
        <dbReference type="SAM" id="Coils"/>
    </source>
</evidence>
<dbReference type="SUPFAM" id="SSF52833">
    <property type="entry name" value="Thioredoxin-like"/>
    <property type="match status" value="1"/>
</dbReference>
<comment type="subcellular location">
    <subcellularLocation>
        <location evidence="1">Cytoplasm</location>
        <location evidence="1">Cytoskeleton</location>
    </subcellularLocation>
</comment>
<feature type="region of interest" description="Disordered" evidence="8">
    <location>
        <begin position="874"/>
        <end position="904"/>
    </location>
</feature>
<protein>
    <recommendedName>
        <fullName evidence="14">Gamma-tubulin complex component 6</fullName>
    </recommendedName>
</protein>
<evidence type="ECO:0000256" key="6">
    <source>
        <dbReference type="ARBA" id="ARBA00023212"/>
    </source>
</evidence>
<keyword evidence="5" id="KW-0493">Microtubule</keyword>
<dbReference type="PANTHER" id="PTHR45809">
    <property type="entry name" value="VIRAL IAP-ASSOCIATED FACTOR HOMOLOG"/>
    <property type="match status" value="1"/>
</dbReference>